<protein>
    <submittedName>
        <fullName evidence="2">Uncharacterized protein</fullName>
    </submittedName>
</protein>
<dbReference type="EMBL" id="JBEAFC010000015">
    <property type="protein sequence ID" value="KAL1531365.1"/>
    <property type="molecule type" value="Genomic_DNA"/>
</dbReference>
<organism evidence="2 3">
    <name type="scientific">Salvia divinorum</name>
    <name type="common">Maria pastora</name>
    <name type="synonym">Diviner's sage</name>
    <dbReference type="NCBI Taxonomy" id="28513"/>
    <lineage>
        <taxon>Eukaryota</taxon>
        <taxon>Viridiplantae</taxon>
        <taxon>Streptophyta</taxon>
        <taxon>Embryophyta</taxon>
        <taxon>Tracheophyta</taxon>
        <taxon>Spermatophyta</taxon>
        <taxon>Magnoliopsida</taxon>
        <taxon>eudicotyledons</taxon>
        <taxon>Gunneridae</taxon>
        <taxon>Pentapetalae</taxon>
        <taxon>asterids</taxon>
        <taxon>lamiids</taxon>
        <taxon>Lamiales</taxon>
        <taxon>Lamiaceae</taxon>
        <taxon>Nepetoideae</taxon>
        <taxon>Mentheae</taxon>
        <taxon>Salviinae</taxon>
        <taxon>Salvia</taxon>
        <taxon>Salvia subgen. Calosphace</taxon>
    </lineage>
</organism>
<dbReference type="Proteomes" id="UP001567538">
    <property type="component" value="Unassembled WGS sequence"/>
</dbReference>
<sequence length="82" mass="9183">MWMDRCPMDTTPQAQSIIKLLQSITHQLLHRAPPRVAGDFAGTLPVNARPPRLRNSPTSSPISDFGLQAQSITFKLFQNLRV</sequence>
<evidence type="ECO:0000313" key="2">
    <source>
        <dbReference type="EMBL" id="KAL1531365.1"/>
    </source>
</evidence>
<accession>A0ABD1FIN0</accession>
<feature type="compositionally biased region" description="Polar residues" evidence="1">
    <location>
        <begin position="55"/>
        <end position="64"/>
    </location>
</feature>
<keyword evidence="3" id="KW-1185">Reference proteome</keyword>
<name>A0ABD1FIN0_SALDI</name>
<feature type="region of interest" description="Disordered" evidence="1">
    <location>
        <begin position="40"/>
        <end position="64"/>
    </location>
</feature>
<evidence type="ECO:0000256" key="1">
    <source>
        <dbReference type="SAM" id="MobiDB-lite"/>
    </source>
</evidence>
<reference evidence="2 3" key="1">
    <citation type="submission" date="2024-06" db="EMBL/GenBank/DDBJ databases">
        <title>A chromosome level genome sequence of Diviner's sage (Salvia divinorum).</title>
        <authorList>
            <person name="Ford S.A."/>
            <person name="Ro D.-K."/>
            <person name="Ness R.W."/>
            <person name="Phillips M.A."/>
        </authorList>
    </citation>
    <scope>NUCLEOTIDE SEQUENCE [LARGE SCALE GENOMIC DNA]</scope>
    <source>
        <strain evidence="2">SAF-2024a</strain>
        <tissue evidence="2">Leaf</tissue>
    </source>
</reference>
<comment type="caution">
    <text evidence="2">The sequence shown here is derived from an EMBL/GenBank/DDBJ whole genome shotgun (WGS) entry which is preliminary data.</text>
</comment>
<evidence type="ECO:0000313" key="3">
    <source>
        <dbReference type="Proteomes" id="UP001567538"/>
    </source>
</evidence>
<proteinExistence type="predicted"/>
<gene>
    <name evidence="2" type="ORF">AAHA92_34048</name>
</gene>
<dbReference type="AlphaFoldDB" id="A0ABD1FIN0"/>